<dbReference type="Proteomes" id="UP000516013">
    <property type="component" value="Chromosome"/>
</dbReference>
<dbReference type="AlphaFoldDB" id="A0A7H0F1N0"/>
<evidence type="ECO:0008006" key="3">
    <source>
        <dbReference type="Google" id="ProtNLM"/>
    </source>
</evidence>
<accession>A0A7H0F1N0</accession>
<name>A0A7H0F1N0_9CYAN</name>
<organism evidence="1 2">
    <name type="scientific">Cylindrospermopsis curvispora GIHE-G1</name>
    <dbReference type="NCBI Taxonomy" id="2666332"/>
    <lineage>
        <taxon>Bacteria</taxon>
        <taxon>Bacillati</taxon>
        <taxon>Cyanobacteriota</taxon>
        <taxon>Cyanophyceae</taxon>
        <taxon>Nostocales</taxon>
        <taxon>Aphanizomenonaceae</taxon>
        <taxon>Cylindrospermopsis</taxon>
    </lineage>
</organism>
<protein>
    <recommendedName>
        <fullName evidence="3">FkbM family methyltransferase</fullName>
    </recommendedName>
</protein>
<dbReference type="SUPFAM" id="SSF53335">
    <property type="entry name" value="S-adenosyl-L-methionine-dependent methyltransferases"/>
    <property type="match status" value="1"/>
</dbReference>
<dbReference type="RefSeq" id="WP_187706435.1">
    <property type="nucleotide sequence ID" value="NZ_CP060822.1"/>
</dbReference>
<reference evidence="1 2" key="1">
    <citation type="submission" date="2020-08" db="EMBL/GenBank/DDBJ databases">
        <title>Complete genome sequence of Raphidiopsis curvispora isolated from drinking water reservoir in South Korea.</title>
        <authorList>
            <person name="Jeong J."/>
        </authorList>
    </citation>
    <scope>NUCLEOTIDE SEQUENCE [LARGE SCALE GENOMIC DNA]</scope>
    <source>
        <strain evidence="1 2">GIHE-G1</strain>
    </source>
</reference>
<dbReference type="KEGG" id="ccur:IAR63_02300"/>
<evidence type="ECO:0000313" key="1">
    <source>
        <dbReference type="EMBL" id="QNP29946.1"/>
    </source>
</evidence>
<dbReference type="InterPro" id="IPR029063">
    <property type="entry name" value="SAM-dependent_MTases_sf"/>
</dbReference>
<evidence type="ECO:0000313" key="2">
    <source>
        <dbReference type="Proteomes" id="UP000516013"/>
    </source>
</evidence>
<proteinExistence type="predicted"/>
<keyword evidence="2" id="KW-1185">Reference proteome</keyword>
<sequence length="109" mass="12400">MTHSTEYYKTLLSIRPAQLGSFIKNVLQIRRQNIVTSIGYTFFADPVSVFGYTLLSEGIYESSMTRLLQTLLRPNDSFLDVGGNEGYFSVIASSFLVYYPYYSLSYFGV</sequence>
<gene>
    <name evidence="1" type="ORF">IAR63_02300</name>
</gene>
<dbReference type="EMBL" id="CP060822">
    <property type="protein sequence ID" value="QNP29946.1"/>
    <property type="molecule type" value="Genomic_DNA"/>
</dbReference>